<dbReference type="EMBL" id="JACRSS010000003">
    <property type="protein sequence ID" value="MBC8538687.1"/>
    <property type="molecule type" value="Genomic_DNA"/>
</dbReference>
<gene>
    <name evidence="2" type="ORF">H8693_07035</name>
</gene>
<dbReference type="Pfam" id="PF02627">
    <property type="entry name" value="CMD"/>
    <property type="match status" value="2"/>
</dbReference>
<dbReference type="Gene3D" id="1.20.1290.10">
    <property type="entry name" value="AhpD-like"/>
    <property type="match status" value="1"/>
</dbReference>
<dbReference type="AlphaFoldDB" id="A0A926DJ37"/>
<reference evidence="2" key="1">
    <citation type="submission" date="2020-08" db="EMBL/GenBank/DDBJ databases">
        <title>Genome public.</title>
        <authorList>
            <person name="Liu C."/>
            <person name="Sun Q."/>
        </authorList>
    </citation>
    <scope>NUCLEOTIDE SEQUENCE</scope>
    <source>
        <strain evidence="2">NSJ-63</strain>
    </source>
</reference>
<dbReference type="SUPFAM" id="SSF69118">
    <property type="entry name" value="AhpD-like"/>
    <property type="match status" value="1"/>
</dbReference>
<organism evidence="2 3">
    <name type="scientific">Guopingia tenuis</name>
    <dbReference type="NCBI Taxonomy" id="2763656"/>
    <lineage>
        <taxon>Bacteria</taxon>
        <taxon>Bacillati</taxon>
        <taxon>Bacillota</taxon>
        <taxon>Clostridia</taxon>
        <taxon>Christensenellales</taxon>
        <taxon>Christensenellaceae</taxon>
        <taxon>Guopingia</taxon>
    </lineage>
</organism>
<dbReference type="InterPro" id="IPR003779">
    <property type="entry name" value="CMD-like"/>
</dbReference>
<accession>A0A926DJ37</accession>
<dbReference type="InterPro" id="IPR029032">
    <property type="entry name" value="AhpD-like"/>
</dbReference>
<proteinExistence type="predicted"/>
<dbReference type="PANTHER" id="PTHR33570">
    <property type="entry name" value="4-CARBOXYMUCONOLACTONE DECARBOXYLASE FAMILY PROTEIN"/>
    <property type="match status" value="1"/>
</dbReference>
<evidence type="ECO:0000313" key="3">
    <source>
        <dbReference type="Proteomes" id="UP000617951"/>
    </source>
</evidence>
<keyword evidence="3" id="KW-1185">Reference proteome</keyword>
<evidence type="ECO:0000313" key="2">
    <source>
        <dbReference type="EMBL" id="MBC8538687.1"/>
    </source>
</evidence>
<dbReference type="RefSeq" id="WP_249280402.1">
    <property type="nucleotide sequence ID" value="NZ_JACRSS010000003.1"/>
</dbReference>
<dbReference type="Proteomes" id="UP000617951">
    <property type="component" value="Unassembled WGS sequence"/>
</dbReference>
<dbReference type="PANTHER" id="PTHR33570:SF2">
    <property type="entry name" value="CARBOXYMUCONOLACTONE DECARBOXYLASE-LIKE DOMAIN-CONTAINING PROTEIN"/>
    <property type="match status" value="1"/>
</dbReference>
<evidence type="ECO:0000259" key="1">
    <source>
        <dbReference type="Pfam" id="PF02627"/>
    </source>
</evidence>
<protein>
    <submittedName>
        <fullName evidence="2">Carboxymuconolactone decarboxylase family protein</fullName>
    </submittedName>
</protein>
<name>A0A926DJ37_9FIRM</name>
<sequence length="247" mass="27440">MKREHAAERLEKKWFGKGFRAFAGGEQDPELYAMFENWAFGEIASGAALTAEERVQVTLAVLAAQGCYSHMQMLLQAGLRLGMQAVTLREVLYHCSPYIGFPRVMEALWHANKEFEEAGIALPLEPCGTAREETRREAGFAKHAEIFGEAPTQALRQAKGDQRNVSGYLAGTFGDIYCREGLSVKNRELITVCLLAVLGCEPQLKAHLQGAMRVGVSREKIVEAWEQCLPWIGYPRTLNAFSCLEGL</sequence>
<feature type="domain" description="Carboxymuconolactone decarboxylase-like" evidence="1">
    <location>
        <begin position="29"/>
        <end position="108"/>
    </location>
</feature>
<comment type="caution">
    <text evidence="2">The sequence shown here is derived from an EMBL/GenBank/DDBJ whole genome shotgun (WGS) entry which is preliminary data.</text>
</comment>
<feature type="domain" description="Carboxymuconolactone decarboxylase-like" evidence="1">
    <location>
        <begin position="170"/>
        <end position="245"/>
    </location>
</feature>
<dbReference type="GO" id="GO:0051920">
    <property type="term" value="F:peroxiredoxin activity"/>
    <property type="evidence" value="ECO:0007669"/>
    <property type="project" value="InterPro"/>
</dbReference>
<dbReference type="InterPro" id="IPR052512">
    <property type="entry name" value="4CMD/NDH-1_regulator"/>
</dbReference>